<dbReference type="RefSeq" id="WP_143373067.1">
    <property type="nucleotide sequence ID" value="NZ_VJVZ01000005.1"/>
</dbReference>
<evidence type="ECO:0000259" key="4">
    <source>
        <dbReference type="PROSITE" id="PS01124"/>
    </source>
</evidence>
<dbReference type="PRINTS" id="PR00032">
    <property type="entry name" value="HTHARAC"/>
</dbReference>
<keyword evidence="6" id="KW-1185">Reference proteome</keyword>
<dbReference type="SMART" id="SM00342">
    <property type="entry name" value="HTH_ARAC"/>
    <property type="match status" value="1"/>
</dbReference>
<keyword evidence="1" id="KW-0805">Transcription regulation</keyword>
<dbReference type="SUPFAM" id="SSF46689">
    <property type="entry name" value="Homeodomain-like"/>
    <property type="match status" value="1"/>
</dbReference>
<dbReference type="PANTHER" id="PTHR43280:SF28">
    <property type="entry name" value="HTH-TYPE TRANSCRIPTIONAL ACTIVATOR RHAS"/>
    <property type="match status" value="1"/>
</dbReference>
<reference evidence="5 6" key="1">
    <citation type="submission" date="2019-07" db="EMBL/GenBank/DDBJ databases">
        <title>Flavobacterium sp. nov., isolated from glacier ice.</title>
        <authorList>
            <person name="Liu Q."/>
            <person name="Xin Y.-H."/>
        </authorList>
    </citation>
    <scope>NUCLEOTIDE SEQUENCE [LARGE SCALE GENOMIC DNA]</scope>
    <source>
        <strain evidence="5 6">ZT4R6</strain>
    </source>
</reference>
<dbReference type="InterPro" id="IPR003313">
    <property type="entry name" value="AraC-bd"/>
</dbReference>
<protein>
    <submittedName>
        <fullName evidence="5">Helix-turn-helix domain-containing protein</fullName>
    </submittedName>
</protein>
<evidence type="ECO:0000256" key="2">
    <source>
        <dbReference type="ARBA" id="ARBA00023125"/>
    </source>
</evidence>
<proteinExistence type="predicted"/>
<keyword evidence="2" id="KW-0238">DNA-binding</keyword>
<dbReference type="Pfam" id="PF12833">
    <property type="entry name" value="HTH_18"/>
    <property type="match status" value="1"/>
</dbReference>
<dbReference type="PROSITE" id="PS01124">
    <property type="entry name" value="HTH_ARAC_FAMILY_2"/>
    <property type="match status" value="1"/>
</dbReference>
<gene>
    <name evidence="5" type="ORF">FMM05_09130</name>
</gene>
<dbReference type="AlphaFoldDB" id="A0A552V2H2"/>
<dbReference type="GO" id="GO:0003700">
    <property type="term" value="F:DNA-binding transcription factor activity"/>
    <property type="evidence" value="ECO:0007669"/>
    <property type="project" value="InterPro"/>
</dbReference>
<dbReference type="EMBL" id="VJVZ01000005">
    <property type="protein sequence ID" value="TRW24663.1"/>
    <property type="molecule type" value="Genomic_DNA"/>
</dbReference>
<feature type="domain" description="HTH araC/xylS-type" evidence="4">
    <location>
        <begin position="215"/>
        <end position="294"/>
    </location>
</feature>
<dbReference type="InterPro" id="IPR020449">
    <property type="entry name" value="Tscrpt_reg_AraC-type_HTH"/>
</dbReference>
<comment type="caution">
    <text evidence="5">The sequence shown here is derived from an EMBL/GenBank/DDBJ whole genome shotgun (WGS) entry which is preliminary data.</text>
</comment>
<evidence type="ECO:0000313" key="6">
    <source>
        <dbReference type="Proteomes" id="UP000320643"/>
    </source>
</evidence>
<organism evidence="5 6">
    <name type="scientific">Flavobacterium zepuense</name>
    <dbReference type="NCBI Taxonomy" id="2593302"/>
    <lineage>
        <taxon>Bacteria</taxon>
        <taxon>Pseudomonadati</taxon>
        <taxon>Bacteroidota</taxon>
        <taxon>Flavobacteriia</taxon>
        <taxon>Flavobacteriales</taxon>
        <taxon>Flavobacteriaceae</taxon>
        <taxon>Flavobacterium</taxon>
    </lineage>
</organism>
<accession>A0A552V2H2</accession>
<keyword evidence="3" id="KW-0804">Transcription</keyword>
<dbReference type="GO" id="GO:0043565">
    <property type="term" value="F:sequence-specific DNA binding"/>
    <property type="evidence" value="ECO:0007669"/>
    <property type="project" value="InterPro"/>
</dbReference>
<dbReference type="PANTHER" id="PTHR43280">
    <property type="entry name" value="ARAC-FAMILY TRANSCRIPTIONAL REGULATOR"/>
    <property type="match status" value="1"/>
</dbReference>
<evidence type="ECO:0000256" key="1">
    <source>
        <dbReference type="ARBA" id="ARBA00023015"/>
    </source>
</evidence>
<dbReference type="Gene3D" id="1.10.10.60">
    <property type="entry name" value="Homeodomain-like"/>
    <property type="match status" value="1"/>
</dbReference>
<dbReference type="OrthoDB" id="1096411at2"/>
<dbReference type="InterPro" id="IPR018060">
    <property type="entry name" value="HTH_AraC"/>
</dbReference>
<name>A0A552V2H2_9FLAO</name>
<evidence type="ECO:0000313" key="5">
    <source>
        <dbReference type="EMBL" id="TRW24663.1"/>
    </source>
</evidence>
<dbReference type="InterPro" id="IPR037923">
    <property type="entry name" value="HTH-like"/>
</dbReference>
<dbReference type="InterPro" id="IPR009057">
    <property type="entry name" value="Homeodomain-like_sf"/>
</dbReference>
<dbReference type="Pfam" id="PF02311">
    <property type="entry name" value="AraC_binding"/>
    <property type="match status" value="1"/>
</dbReference>
<dbReference type="Proteomes" id="UP000320643">
    <property type="component" value="Unassembled WGS sequence"/>
</dbReference>
<dbReference type="SUPFAM" id="SSF51215">
    <property type="entry name" value="Regulatory protein AraC"/>
    <property type="match status" value="1"/>
</dbReference>
<evidence type="ECO:0000256" key="3">
    <source>
        <dbReference type="ARBA" id="ARBA00023163"/>
    </source>
</evidence>
<sequence length="297" mass="33802">MINFNYCTALKNSITIPLNKQDASATNGITVKYMRPVITKDTEQYANHDVFDKHMDDYYIILMVTKGNAIMHCGMENITISANGLLVIKPFQVHGIINISDDIEGYFTGIESFLIPAQCRAVFNNLAPKQQFLHLTPQQTLVNTVKLLHETSEGNNLHKNAIINGLFTAYIHQVAALYEATSTLVESRQNQAATITEQFNTLLSQHSFLELPSFFAQKLNITTAHLNHCLKTTTGFTITHWLQEAMINEAKQLIYYTDNDIKQIAYILGYQDHAYFARQFKKITGQTPLAFRKKFRE</sequence>